<organism evidence="1 2">
    <name type="scientific">Gloeocapsopsis crepidinum LEGE 06123</name>
    <dbReference type="NCBI Taxonomy" id="588587"/>
    <lineage>
        <taxon>Bacteria</taxon>
        <taxon>Bacillati</taxon>
        <taxon>Cyanobacteriota</taxon>
        <taxon>Cyanophyceae</taxon>
        <taxon>Oscillatoriophycideae</taxon>
        <taxon>Chroococcales</taxon>
        <taxon>Chroococcaceae</taxon>
        <taxon>Gloeocapsopsis</taxon>
    </lineage>
</organism>
<proteinExistence type="predicted"/>
<name>A0ABR9URC3_9CHRO</name>
<comment type="caution">
    <text evidence="1">The sequence shown here is derived from an EMBL/GenBank/DDBJ whole genome shotgun (WGS) entry which is preliminary data.</text>
</comment>
<dbReference type="Proteomes" id="UP000651156">
    <property type="component" value="Unassembled WGS sequence"/>
</dbReference>
<dbReference type="EMBL" id="JADEWN010000019">
    <property type="protein sequence ID" value="MBE9190603.1"/>
    <property type="molecule type" value="Genomic_DNA"/>
</dbReference>
<evidence type="ECO:0000313" key="2">
    <source>
        <dbReference type="Proteomes" id="UP000651156"/>
    </source>
</evidence>
<gene>
    <name evidence="1" type="ORF">IQ230_09565</name>
</gene>
<evidence type="ECO:0000313" key="1">
    <source>
        <dbReference type="EMBL" id="MBE9190603.1"/>
    </source>
</evidence>
<protein>
    <submittedName>
        <fullName evidence="1">Helix-turn-helix domain-containing protein</fullName>
    </submittedName>
</protein>
<sequence>MPKRLTLAPHLNLEELERRYRQASNVTESRHYQVILLIARGWKSEAVAAVTGYTRTRIYGIVKAYNDRGAEALSDRRQQNSGAPTLISDFQQAQLWQVLQSKSPDEKLWNGREVADYLSELTGKRISRQRGWEILRRINFLQTSTQQKQWKKANKHNC</sequence>
<dbReference type="InterPro" id="IPR009057">
    <property type="entry name" value="Homeodomain-like_sf"/>
</dbReference>
<accession>A0ABR9URC3</accession>
<keyword evidence="2" id="KW-1185">Reference proteome</keyword>
<dbReference type="RefSeq" id="WP_193931781.1">
    <property type="nucleotide sequence ID" value="NZ_CAWPMZ010000040.1"/>
</dbReference>
<reference evidence="1 2" key="1">
    <citation type="submission" date="2020-10" db="EMBL/GenBank/DDBJ databases">
        <authorList>
            <person name="Castelo-Branco R."/>
            <person name="Eusebio N."/>
            <person name="Adriana R."/>
            <person name="Vieira A."/>
            <person name="Brugerolle De Fraissinette N."/>
            <person name="Rezende De Castro R."/>
            <person name="Schneider M.P."/>
            <person name="Vasconcelos V."/>
            <person name="Leao P.N."/>
        </authorList>
    </citation>
    <scope>NUCLEOTIDE SEQUENCE [LARGE SCALE GENOMIC DNA]</scope>
    <source>
        <strain evidence="1 2">LEGE 06123</strain>
    </source>
</reference>
<dbReference type="Pfam" id="PF13565">
    <property type="entry name" value="HTH_32"/>
    <property type="match status" value="1"/>
</dbReference>
<dbReference type="SUPFAM" id="SSF46689">
    <property type="entry name" value="Homeodomain-like"/>
    <property type="match status" value="1"/>
</dbReference>